<keyword evidence="6 10" id="KW-0106">Calcium</keyword>
<dbReference type="GO" id="GO:0005886">
    <property type="term" value="C:plasma membrane"/>
    <property type="evidence" value="ECO:0007669"/>
    <property type="project" value="UniProtKB-SubCell"/>
</dbReference>
<feature type="compositionally biased region" description="Low complexity" evidence="11">
    <location>
        <begin position="666"/>
        <end position="679"/>
    </location>
</feature>
<evidence type="ECO:0000256" key="10">
    <source>
        <dbReference type="PROSITE-ProRule" id="PRU00043"/>
    </source>
</evidence>
<feature type="domain" description="Cadherin" evidence="13">
    <location>
        <begin position="236"/>
        <end position="343"/>
    </location>
</feature>
<evidence type="ECO:0000256" key="5">
    <source>
        <dbReference type="ARBA" id="ARBA00022737"/>
    </source>
</evidence>
<feature type="transmembrane region" description="Helical" evidence="12">
    <location>
        <begin position="569"/>
        <end position="593"/>
    </location>
</feature>
<feature type="domain" description="Cadherin" evidence="13">
    <location>
        <begin position="355"/>
        <end position="473"/>
    </location>
</feature>
<dbReference type="GO" id="GO:0007156">
    <property type="term" value="P:homophilic cell adhesion via plasma membrane adhesion molecules"/>
    <property type="evidence" value="ECO:0007669"/>
    <property type="project" value="InterPro"/>
</dbReference>
<dbReference type="PROSITE" id="PS00232">
    <property type="entry name" value="CADHERIN_1"/>
    <property type="match status" value="2"/>
</dbReference>
<keyword evidence="7 12" id="KW-1133">Transmembrane helix</keyword>
<dbReference type="EMBL" id="OC856480">
    <property type="protein sequence ID" value="CAD7623818.1"/>
    <property type="molecule type" value="Genomic_DNA"/>
</dbReference>
<evidence type="ECO:0000256" key="7">
    <source>
        <dbReference type="ARBA" id="ARBA00022989"/>
    </source>
</evidence>
<dbReference type="InterPro" id="IPR002126">
    <property type="entry name" value="Cadherin-like_dom"/>
</dbReference>
<evidence type="ECO:0000256" key="1">
    <source>
        <dbReference type="ARBA" id="ARBA00004251"/>
    </source>
</evidence>
<dbReference type="GO" id="GO:0060429">
    <property type="term" value="P:epithelium development"/>
    <property type="evidence" value="ECO:0007669"/>
    <property type="project" value="UniProtKB-ARBA"/>
</dbReference>
<evidence type="ECO:0000259" key="13">
    <source>
        <dbReference type="PROSITE" id="PS50268"/>
    </source>
</evidence>
<dbReference type="Proteomes" id="UP000759131">
    <property type="component" value="Unassembled WGS sequence"/>
</dbReference>
<dbReference type="GO" id="GO:0006811">
    <property type="term" value="P:monoatomic ion transport"/>
    <property type="evidence" value="ECO:0007669"/>
    <property type="project" value="InterPro"/>
</dbReference>
<feature type="compositionally biased region" description="Polar residues" evidence="11">
    <location>
        <begin position="859"/>
        <end position="879"/>
    </location>
</feature>
<evidence type="ECO:0000256" key="9">
    <source>
        <dbReference type="ARBA" id="ARBA00023180"/>
    </source>
</evidence>
<evidence type="ECO:0000256" key="8">
    <source>
        <dbReference type="ARBA" id="ARBA00023136"/>
    </source>
</evidence>
<dbReference type="FunFam" id="2.60.40.60:FF:000020">
    <property type="entry name" value="Dachsous cadherin-related 1b"/>
    <property type="match status" value="1"/>
</dbReference>
<dbReference type="AlphaFoldDB" id="A0A7R9KKW1"/>
<dbReference type="SUPFAM" id="SSF49313">
    <property type="entry name" value="Cadherin-like"/>
    <property type="match status" value="4"/>
</dbReference>
<evidence type="ECO:0000256" key="6">
    <source>
        <dbReference type="ARBA" id="ARBA00022837"/>
    </source>
</evidence>
<evidence type="ECO:0000313" key="14">
    <source>
        <dbReference type="EMBL" id="CAD7623818.1"/>
    </source>
</evidence>
<dbReference type="InterPro" id="IPR036719">
    <property type="entry name" value="Neuro-gated_channel_TM_sf"/>
</dbReference>
<evidence type="ECO:0000256" key="3">
    <source>
        <dbReference type="ARBA" id="ARBA00022692"/>
    </source>
</evidence>
<sequence>MCELSSALTDTITAAYTSDQIELNFSIPEGVPNGTLIGIIKSYNASVHFQPPYLIVPVPGGNGGGGVDSDLDIDQSTGEIRTAIPLDREERSYYSFIALPLSGVVIKVTITIEDINDNSPKFPTNEIDLEFPENSKPRDVKRTLPPARDLDLGDFGTQKYRIVSGNVGNAFRLLSHREKDDVLYLDLQVNGPLDRETTANYTLVIEALDGGQPQLRDEMTVRISILDHNDCEPVFSESHYYGNVAENVTLGTPLLRVKATDNDQGDNGLITYSLHSKPLSGLSPYFEINRHNGWIFVAKALDFESKEIHELVVIARDSGAQPLETSALVSIRVTDVNDNQPTFSLLFLTENARQEIPENAKIGDLVARVSVNDADSSDFSINAKNKEDHNRLSVSLTGNDDSFGLTTQDNVIYLIVVTGPLDRDIKSQYNLTVMVSDHGVPPLNKSSSFLVDILEQIETTVKPIDARDSAPVVTIHTLDTSSETIYHTISFSGASNATTQSEDRGTQPIGATPKSTVLYHVVNATSVPGVTIMGATSNSTWNSSGGPSNSTLLSSTFLGTVNSPSIPSWILFLIVLLMLTTVILMASIVVICLNQHQQQKQIMSDHIRHIGPHSMGSFMQSMGSMVGTDPKDLTYHSHHTPNYGSAPPAPPPCYNDLTLPSNAVLSSSAEGHSASSGRGSVDGDEVEVDMDDVDEEVRMINESGNYYRDDDDSEVTTTALYFARLGVINHNEEEREDTSTAVDDEEEDLVLDKMANIIDSSLSINSIIEQQNRNNALNNGTQSYGSLSSILHSEEELSGSYNWDYLQNWGPKYLPLASVFAEVARLKASNRDGEQIEGSIRSTSTASSQKTANRHHLSVHSTPPTMTTPSINNGFHSLSPRNSIGFTNGLSIGSHGEPDIQSIEAQMAVERASTRSSSAASSHHTSQNRHHLALHSNSSRYSHPLNMSSNNKTIAFSNGMSIGTHGGESEHLSVETHMPLDNGSVTRSSSAASSHKTNNSRHHMPFPNHRLSHSSSSPFVVTSMSGFQSLSPLNSSPNMEINDLNNGLHIDEEITI</sequence>
<feature type="compositionally biased region" description="Low complexity" evidence="11">
    <location>
        <begin position="914"/>
        <end position="925"/>
    </location>
</feature>
<keyword evidence="5" id="KW-0677">Repeat</keyword>
<dbReference type="PANTHER" id="PTHR24028">
    <property type="entry name" value="CADHERIN-87A"/>
    <property type="match status" value="1"/>
</dbReference>
<dbReference type="Gene3D" id="4.10.900.10">
    <property type="entry name" value="TCF3-CBD (Catenin binding domain)"/>
    <property type="match status" value="1"/>
</dbReference>
<feature type="domain" description="Cadherin" evidence="13">
    <location>
        <begin position="19"/>
        <end position="122"/>
    </location>
</feature>
<dbReference type="CDD" id="cd11304">
    <property type="entry name" value="Cadherin_repeat"/>
    <property type="match status" value="4"/>
</dbReference>
<dbReference type="InterPro" id="IPR027397">
    <property type="entry name" value="Catenin-bd_sf"/>
</dbReference>
<dbReference type="GO" id="GO:0009887">
    <property type="term" value="P:animal organ morphogenesis"/>
    <property type="evidence" value="ECO:0007669"/>
    <property type="project" value="UniProtKB-ARBA"/>
</dbReference>
<dbReference type="Gene3D" id="2.60.40.60">
    <property type="entry name" value="Cadherins"/>
    <property type="match status" value="4"/>
</dbReference>
<dbReference type="GO" id="GO:0005509">
    <property type="term" value="F:calcium ion binding"/>
    <property type="evidence" value="ECO:0007669"/>
    <property type="project" value="UniProtKB-UniRule"/>
</dbReference>
<dbReference type="InterPro" id="IPR020894">
    <property type="entry name" value="Cadherin_CS"/>
</dbReference>
<feature type="region of interest" description="Disordered" evidence="11">
    <location>
        <begin position="830"/>
        <end position="879"/>
    </location>
</feature>
<dbReference type="PRINTS" id="PR00205">
    <property type="entry name" value="CADHERIN"/>
</dbReference>
<keyword evidence="9" id="KW-0325">Glycoprotein</keyword>
<evidence type="ECO:0000256" key="11">
    <source>
        <dbReference type="SAM" id="MobiDB-lite"/>
    </source>
</evidence>
<dbReference type="OrthoDB" id="6252479at2759"/>
<evidence type="ECO:0000256" key="2">
    <source>
        <dbReference type="ARBA" id="ARBA00022475"/>
    </source>
</evidence>
<name>A0A7R9KKW1_9ACAR</name>
<dbReference type="PROSITE" id="PS50268">
    <property type="entry name" value="CADHERIN_2"/>
    <property type="match status" value="4"/>
</dbReference>
<organism evidence="14">
    <name type="scientific">Medioppia subpectinata</name>
    <dbReference type="NCBI Taxonomy" id="1979941"/>
    <lineage>
        <taxon>Eukaryota</taxon>
        <taxon>Metazoa</taxon>
        <taxon>Ecdysozoa</taxon>
        <taxon>Arthropoda</taxon>
        <taxon>Chelicerata</taxon>
        <taxon>Arachnida</taxon>
        <taxon>Acari</taxon>
        <taxon>Acariformes</taxon>
        <taxon>Sarcoptiformes</taxon>
        <taxon>Oribatida</taxon>
        <taxon>Brachypylina</taxon>
        <taxon>Oppioidea</taxon>
        <taxon>Oppiidae</taxon>
        <taxon>Medioppia</taxon>
    </lineage>
</organism>
<feature type="region of interest" description="Disordered" evidence="11">
    <location>
        <begin position="979"/>
        <end position="1006"/>
    </location>
</feature>
<accession>A0A7R9KKW1</accession>
<proteinExistence type="predicted"/>
<keyword evidence="8 12" id="KW-0472">Membrane</keyword>
<dbReference type="FunFam" id="2.60.40.60:FF:000007">
    <property type="entry name" value="Protocadherin alpha 2"/>
    <property type="match status" value="1"/>
</dbReference>
<keyword evidence="15" id="KW-1185">Reference proteome</keyword>
<dbReference type="SUPFAM" id="SSF90112">
    <property type="entry name" value="Neurotransmitter-gated ion-channel transmembrane pore"/>
    <property type="match status" value="1"/>
</dbReference>
<dbReference type="SMART" id="SM00112">
    <property type="entry name" value="CA"/>
    <property type="match status" value="4"/>
</dbReference>
<evidence type="ECO:0000256" key="4">
    <source>
        <dbReference type="ARBA" id="ARBA00022729"/>
    </source>
</evidence>
<reference evidence="14" key="1">
    <citation type="submission" date="2020-11" db="EMBL/GenBank/DDBJ databases">
        <authorList>
            <person name="Tran Van P."/>
        </authorList>
    </citation>
    <scope>NUCLEOTIDE SEQUENCE</scope>
</reference>
<feature type="region of interest" description="Disordered" evidence="11">
    <location>
        <begin position="907"/>
        <end position="934"/>
    </location>
</feature>
<evidence type="ECO:0000313" key="15">
    <source>
        <dbReference type="Proteomes" id="UP000759131"/>
    </source>
</evidence>
<dbReference type="InterPro" id="IPR015919">
    <property type="entry name" value="Cadherin-like_sf"/>
</dbReference>
<feature type="compositionally biased region" description="Polar residues" evidence="11">
    <location>
        <begin position="840"/>
        <end position="851"/>
    </location>
</feature>
<feature type="region of interest" description="Disordered" evidence="11">
    <location>
        <begin position="635"/>
        <end position="686"/>
    </location>
</feature>
<dbReference type="InterPro" id="IPR050174">
    <property type="entry name" value="Protocadherin/Cadherin-CA"/>
</dbReference>
<feature type="domain" description="Cadherin" evidence="13">
    <location>
        <begin position="123"/>
        <end position="235"/>
    </location>
</feature>
<dbReference type="PANTHER" id="PTHR24028:SF328">
    <property type="entry name" value="CADHERIN-3"/>
    <property type="match status" value="1"/>
</dbReference>
<comment type="subcellular location">
    <subcellularLocation>
        <location evidence="1">Cell membrane</location>
        <topology evidence="1">Single-pass type I membrane protein</topology>
    </subcellularLocation>
</comment>
<dbReference type="EMBL" id="CAJPIZ010001905">
    <property type="protein sequence ID" value="CAG2104248.1"/>
    <property type="molecule type" value="Genomic_DNA"/>
</dbReference>
<keyword evidence="2" id="KW-1003">Cell membrane</keyword>
<keyword evidence="4" id="KW-0732">Signal</keyword>
<dbReference type="Pfam" id="PF00028">
    <property type="entry name" value="Cadherin"/>
    <property type="match status" value="3"/>
</dbReference>
<evidence type="ECO:0000256" key="12">
    <source>
        <dbReference type="SAM" id="Phobius"/>
    </source>
</evidence>
<keyword evidence="3 12" id="KW-0812">Transmembrane</keyword>
<protein>
    <recommendedName>
        <fullName evidence="13">Cadherin domain-containing protein</fullName>
    </recommendedName>
</protein>
<gene>
    <name evidence="14" type="ORF">OSB1V03_LOCUS4268</name>
</gene>